<accession>A0A1W6ZRY5</accession>
<dbReference type="Pfam" id="PF01497">
    <property type="entry name" value="Peripla_BP_2"/>
    <property type="match status" value="1"/>
</dbReference>
<sequence length="320" mass="33792">MICVPKPTMRAAVSTALLMLLWQMPAGAAAVRDASGRTISVDDPSRIVSIGGAVTEILYALGRSDRLVAVDTTSLFPPEALKSKPNVGYFRQLSPEGVIGLAPSVILAVEGSGPKEAVAVLRSASIPLVSIPDKFDGEGIVEKIKMIAKAIDADREGECLSRLVTNDLSALASLRSGIKAPVRVLFILSFMNGRPMVAGRGTAADGLIRMAGAVNAFDNFEGYKIVNDEAVLAAAPDAVIGMKRAGLDLDASSVFAHAAFRETPAAKKGRFFAMDGLYMLGFGPRTARAARDLSRSLYPEITFAELPSEARKDAGKPCRN</sequence>
<dbReference type="PANTHER" id="PTHR30535:SF4">
    <property type="entry name" value="HEMIN-BINDING PERIPLASMIC PROTEIN HMUT"/>
    <property type="match status" value="1"/>
</dbReference>
<dbReference type="OrthoDB" id="9797736at2"/>
<dbReference type="KEGG" id="psin:CAK95_10840"/>
<dbReference type="Gene3D" id="3.40.50.1980">
    <property type="entry name" value="Nitrogenase molybdenum iron protein domain"/>
    <property type="match status" value="2"/>
</dbReference>
<evidence type="ECO:0000313" key="1">
    <source>
        <dbReference type="EMBL" id="ARP99524.1"/>
    </source>
</evidence>
<dbReference type="EMBL" id="CP021112">
    <property type="protein sequence ID" value="ARP99524.1"/>
    <property type="molecule type" value="Genomic_DNA"/>
</dbReference>
<organism evidence="1 2">
    <name type="scientific">Pseudorhodoplanes sinuspersici</name>
    <dbReference type="NCBI Taxonomy" id="1235591"/>
    <lineage>
        <taxon>Bacteria</taxon>
        <taxon>Pseudomonadati</taxon>
        <taxon>Pseudomonadota</taxon>
        <taxon>Alphaproteobacteria</taxon>
        <taxon>Hyphomicrobiales</taxon>
        <taxon>Pseudorhodoplanes</taxon>
    </lineage>
</organism>
<proteinExistence type="predicted"/>
<dbReference type="InterPro" id="IPR002491">
    <property type="entry name" value="ABC_transptr_periplasmic_BD"/>
</dbReference>
<evidence type="ECO:0000313" key="2">
    <source>
        <dbReference type="Proteomes" id="UP000194137"/>
    </source>
</evidence>
<protein>
    <submittedName>
        <fullName evidence="1">Hemin ABC transporter substrate-binding protein</fullName>
    </submittedName>
</protein>
<dbReference type="STRING" id="1235591.CAK95_10840"/>
<dbReference type="AlphaFoldDB" id="A0A1W6ZRY5"/>
<dbReference type="PANTHER" id="PTHR30535">
    <property type="entry name" value="VITAMIN B12-BINDING PROTEIN"/>
    <property type="match status" value="1"/>
</dbReference>
<dbReference type="InterPro" id="IPR050902">
    <property type="entry name" value="ABC_Transporter_SBP"/>
</dbReference>
<dbReference type="SUPFAM" id="SSF53807">
    <property type="entry name" value="Helical backbone' metal receptor"/>
    <property type="match status" value="1"/>
</dbReference>
<name>A0A1W6ZRY5_9HYPH</name>
<dbReference type="PROSITE" id="PS50983">
    <property type="entry name" value="FE_B12_PBP"/>
    <property type="match status" value="1"/>
</dbReference>
<gene>
    <name evidence="1" type="ORF">CAK95_10840</name>
</gene>
<keyword evidence="2" id="KW-1185">Reference proteome</keyword>
<reference evidence="1 2" key="1">
    <citation type="submission" date="2017-05" db="EMBL/GenBank/DDBJ databases">
        <title>Full genome sequence of Pseudorhodoplanes sinuspersici.</title>
        <authorList>
            <person name="Dastgheib S.M.M."/>
            <person name="Shavandi M."/>
            <person name="Tirandaz H."/>
        </authorList>
    </citation>
    <scope>NUCLEOTIDE SEQUENCE [LARGE SCALE GENOMIC DNA]</scope>
    <source>
        <strain evidence="1 2">RIPI110</strain>
    </source>
</reference>
<dbReference type="Proteomes" id="UP000194137">
    <property type="component" value="Chromosome"/>
</dbReference>